<organism evidence="2 3">
    <name type="scientific">Paramecium tetraurelia</name>
    <dbReference type="NCBI Taxonomy" id="5888"/>
    <lineage>
        <taxon>Eukaryota</taxon>
        <taxon>Sar</taxon>
        <taxon>Alveolata</taxon>
        <taxon>Ciliophora</taxon>
        <taxon>Intramacronucleata</taxon>
        <taxon>Oligohymenophorea</taxon>
        <taxon>Peniculida</taxon>
        <taxon>Parameciidae</taxon>
        <taxon>Paramecium</taxon>
    </lineage>
</organism>
<dbReference type="Proteomes" id="UP000000600">
    <property type="component" value="Unassembled WGS sequence"/>
</dbReference>
<proteinExistence type="predicted"/>
<feature type="compositionally biased region" description="Basic and acidic residues" evidence="1">
    <location>
        <begin position="1"/>
        <end position="23"/>
    </location>
</feature>
<dbReference type="KEGG" id="ptm:GSPATT00011568001"/>
<dbReference type="AlphaFoldDB" id="A0CYV0"/>
<evidence type="ECO:0000256" key="1">
    <source>
        <dbReference type="SAM" id="MobiDB-lite"/>
    </source>
</evidence>
<protein>
    <submittedName>
        <fullName evidence="2">Uncharacterized protein</fullName>
    </submittedName>
</protein>
<accession>A0CYV0</accession>
<name>A0CYV0_PARTE</name>
<reference evidence="2 3" key="1">
    <citation type="journal article" date="2006" name="Nature">
        <title>Global trends of whole-genome duplications revealed by the ciliate Paramecium tetraurelia.</title>
        <authorList>
            <consortium name="Genoscope"/>
            <person name="Aury J.-M."/>
            <person name="Jaillon O."/>
            <person name="Duret L."/>
            <person name="Noel B."/>
            <person name="Jubin C."/>
            <person name="Porcel B.M."/>
            <person name="Segurens B."/>
            <person name="Daubin V."/>
            <person name="Anthouard V."/>
            <person name="Aiach N."/>
            <person name="Arnaiz O."/>
            <person name="Billaut A."/>
            <person name="Beisson J."/>
            <person name="Blanc I."/>
            <person name="Bouhouche K."/>
            <person name="Camara F."/>
            <person name="Duharcourt S."/>
            <person name="Guigo R."/>
            <person name="Gogendeau D."/>
            <person name="Katinka M."/>
            <person name="Keller A.-M."/>
            <person name="Kissmehl R."/>
            <person name="Klotz C."/>
            <person name="Koll F."/>
            <person name="Le Moue A."/>
            <person name="Lepere C."/>
            <person name="Malinsky S."/>
            <person name="Nowacki M."/>
            <person name="Nowak J.K."/>
            <person name="Plattner H."/>
            <person name="Poulain J."/>
            <person name="Ruiz F."/>
            <person name="Serrano V."/>
            <person name="Zagulski M."/>
            <person name="Dessen P."/>
            <person name="Betermier M."/>
            <person name="Weissenbach J."/>
            <person name="Scarpelli C."/>
            <person name="Schachter V."/>
            <person name="Sperling L."/>
            <person name="Meyer E."/>
            <person name="Cohen J."/>
            <person name="Wincker P."/>
        </authorList>
    </citation>
    <scope>NUCLEOTIDE SEQUENCE [LARGE SCALE GENOMIC DNA]</scope>
    <source>
        <strain evidence="2 3">Stock d4-2</strain>
    </source>
</reference>
<dbReference type="EMBL" id="CT868219">
    <property type="protein sequence ID" value="CAK75967.1"/>
    <property type="molecule type" value="Genomic_DNA"/>
</dbReference>
<dbReference type="HOGENOM" id="CLU_3110516_0_0_1"/>
<evidence type="ECO:0000313" key="3">
    <source>
        <dbReference type="Proteomes" id="UP000000600"/>
    </source>
</evidence>
<gene>
    <name evidence="2" type="ORF">GSPATT00011568001</name>
</gene>
<evidence type="ECO:0000313" key="2">
    <source>
        <dbReference type="EMBL" id="CAK75967.1"/>
    </source>
</evidence>
<dbReference type="InParanoid" id="A0CYV0"/>
<sequence>MEIKQEYNEEDQQPKFRSIENKKISKQQQKKKILGLKKQKLLDNRPNRKMK</sequence>
<dbReference type="RefSeq" id="XP_001443364.1">
    <property type="nucleotide sequence ID" value="XM_001443327.1"/>
</dbReference>
<feature type="region of interest" description="Disordered" evidence="1">
    <location>
        <begin position="1"/>
        <end position="51"/>
    </location>
</feature>
<feature type="compositionally biased region" description="Basic residues" evidence="1">
    <location>
        <begin position="24"/>
        <end position="39"/>
    </location>
</feature>
<feature type="compositionally biased region" description="Basic and acidic residues" evidence="1">
    <location>
        <begin position="40"/>
        <end position="51"/>
    </location>
</feature>
<keyword evidence="3" id="KW-1185">Reference proteome</keyword>
<dbReference type="GeneID" id="5029149"/>